<keyword evidence="1" id="KW-0175">Coiled coil</keyword>
<dbReference type="EMBL" id="WJBH02000005">
    <property type="protein sequence ID" value="KAI9557788.1"/>
    <property type="molecule type" value="Genomic_DNA"/>
</dbReference>
<name>A0AAD5PU08_9CRUS</name>
<evidence type="ECO:0000313" key="4">
    <source>
        <dbReference type="Proteomes" id="UP000820818"/>
    </source>
</evidence>
<dbReference type="Gene3D" id="1.20.5.170">
    <property type="match status" value="1"/>
</dbReference>
<evidence type="ECO:0000256" key="1">
    <source>
        <dbReference type="SAM" id="Coils"/>
    </source>
</evidence>
<dbReference type="Gene3D" id="1.20.5.1000">
    <property type="entry name" value="arf6 gtpase in complex with a specific effector, jip4"/>
    <property type="match status" value="1"/>
</dbReference>
<protein>
    <submittedName>
        <fullName evidence="3">Uncharacterized protein</fullName>
    </submittedName>
</protein>
<comment type="caution">
    <text evidence="3">The sequence shown here is derived from an EMBL/GenBank/DDBJ whole genome shotgun (WGS) entry which is preliminary data.</text>
</comment>
<reference evidence="3 4" key="1">
    <citation type="submission" date="2022-05" db="EMBL/GenBank/DDBJ databases">
        <title>A multi-omics perspective on studying reproductive biology in Daphnia sinensis.</title>
        <authorList>
            <person name="Jia J."/>
        </authorList>
    </citation>
    <scope>NUCLEOTIDE SEQUENCE [LARGE SCALE GENOMIC DNA]</scope>
    <source>
        <strain evidence="3 4">WSL</strain>
    </source>
</reference>
<sequence length="159" mass="16908">MVMVAVACSLTSVSATNVQQSQMHASHYPLSSGQAFNPVAFPLMLSPASGPQSPISEGFLRSKGLDLLDLILLKQLTSRVNQLEEKVKSLTISNNELEGTVNNLTISNSQLEGTVNNLTISNSQLEGTVNNLTISNSQLEETVKNLTSSNGQGGILYTS</sequence>
<feature type="coiled-coil region" evidence="1">
    <location>
        <begin position="73"/>
        <end position="149"/>
    </location>
</feature>
<keyword evidence="4" id="KW-1185">Reference proteome</keyword>
<proteinExistence type="predicted"/>
<keyword evidence="2" id="KW-0732">Signal</keyword>
<dbReference type="AlphaFoldDB" id="A0AAD5PU08"/>
<evidence type="ECO:0000313" key="3">
    <source>
        <dbReference type="EMBL" id="KAI9557788.1"/>
    </source>
</evidence>
<dbReference type="Proteomes" id="UP000820818">
    <property type="component" value="Linkage Group LG5"/>
</dbReference>
<evidence type="ECO:0000256" key="2">
    <source>
        <dbReference type="SAM" id="SignalP"/>
    </source>
</evidence>
<feature type="chain" id="PRO_5041901587" evidence="2">
    <location>
        <begin position="16"/>
        <end position="159"/>
    </location>
</feature>
<feature type="signal peptide" evidence="2">
    <location>
        <begin position="1"/>
        <end position="15"/>
    </location>
</feature>
<organism evidence="3 4">
    <name type="scientific">Daphnia sinensis</name>
    <dbReference type="NCBI Taxonomy" id="1820382"/>
    <lineage>
        <taxon>Eukaryota</taxon>
        <taxon>Metazoa</taxon>
        <taxon>Ecdysozoa</taxon>
        <taxon>Arthropoda</taxon>
        <taxon>Crustacea</taxon>
        <taxon>Branchiopoda</taxon>
        <taxon>Diplostraca</taxon>
        <taxon>Cladocera</taxon>
        <taxon>Anomopoda</taxon>
        <taxon>Daphniidae</taxon>
        <taxon>Daphnia</taxon>
        <taxon>Daphnia similis group</taxon>
    </lineage>
</organism>
<accession>A0AAD5PU08</accession>
<gene>
    <name evidence="3" type="ORF">GHT06_014537</name>
</gene>